<dbReference type="Proteomes" id="UP000681414">
    <property type="component" value="Unassembled WGS sequence"/>
</dbReference>
<dbReference type="EMBL" id="JAGYPG010000002">
    <property type="protein sequence ID" value="MBS4195184.1"/>
    <property type="molecule type" value="Genomic_DNA"/>
</dbReference>
<comment type="caution">
    <text evidence="2">The sequence shown here is derived from an EMBL/GenBank/DDBJ whole genome shotgun (WGS) entry which is preliminary data.</text>
</comment>
<dbReference type="RefSeq" id="WP_213124421.1">
    <property type="nucleotide sequence ID" value="NZ_JAGYPG010000002.1"/>
</dbReference>
<feature type="domain" description="SIS" evidence="1">
    <location>
        <begin position="28"/>
        <end position="188"/>
    </location>
</feature>
<dbReference type="GO" id="GO:0097367">
    <property type="term" value="F:carbohydrate derivative binding"/>
    <property type="evidence" value="ECO:0007669"/>
    <property type="project" value="InterPro"/>
</dbReference>
<name>A0A942YGY1_9BACI</name>
<dbReference type="Pfam" id="PF13580">
    <property type="entry name" value="SIS_2"/>
    <property type="match status" value="1"/>
</dbReference>
<dbReference type="InterPro" id="IPR001347">
    <property type="entry name" value="SIS_dom"/>
</dbReference>
<dbReference type="InterPro" id="IPR046348">
    <property type="entry name" value="SIS_dom_sf"/>
</dbReference>
<proteinExistence type="predicted"/>
<accession>A0A942YGY1</accession>
<dbReference type="InterPro" id="IPR035461">
    <property type="entry name" value="GmhA/DiaA"/>
</dbReference>
<evidence type="ECO:0000313" key="3">
    <source>
        <dbReference type="Proteomes" id="UP000681414"/>
    </source>
</evidence>
<dbReference type="InterPro" id="IPR050099">
    <property type="entry name" value="SIS_GmhA/DiaA_subfam"/>
</dbReference>
<protein>
    <submittedName>
        <fullName evidence="2">SIS domain-containing protein</fullName>
    </submittedName>
</protein>
<evidence type="ECO:0000313" key="2">
    <source>
        <dbReference type="EMBL" id="MBS4195184.1"/>
    </source>
</evidence>
<sequence>MFRSYYIEYQSEWLRVIQQLDVSIIEKIYKTIKNSTEKNHQIFVLGNGGSAASASHWACDFGKGVNVDGVKRIRIFSLTDQIPLMTAYGNDMSYADIFVEQLKNVLNPGDIVIGLSVSGDSENVVRAFQYARDSGATIISLIGEKAGRMKGLSDISLVIPSSDYGVVEDAHMYVNHVISQYMRKENVRNKLLLEK</sequence>
<dbReference type="CDD" id="cd05006">
    <property type="entry name" value="SIS_GmhA"/>
    <property type="match status" value="1"/>
</dbReference>
<dbReference type="PANTHER" id="PTHR30390">
    <property type="entry name" value="SEDOHEPTULOSE 7-PHOSPHATE ISOMERASE / DNAA INITIATOR-ASSOCIATING FACTOR FOR REPLICATION INITIATION"/>
    <property type="match status" value="1"/>
</dbReference>
<dbReference type="AlphaFoldDB" id="A0A942YGY1"/>
<dbReference type="Gene3D" id="3.40.50.10490">
    <property type="entry name" value="Glucose-6-phosphate isomerase like protein, domain 1"/>
    <property type="match status" value="1"/>
</dbReference>
<reference evidence="2 3" key="1">
    <citation type="submission" date="2021-05" db="EMBL/GenBank/DDBJ databases">
        <title>Novel Bacillus species.</title>
        <authorList>
            <person name="Liu G."/>
        </authorList>
    </citation>
    <scope>NUCLEOTIDE SEQUENCE [LARGE SCALE GENOMIC DNA]</scope>
    <source>
        <strain evidence="3">FJAT-49780</strain>
    </source>
</reference>
<gene>
    <name evidence="2" type="ORF">KHA97_08955</name>
</gene>
<dbReference type="SUPFAM" id="SSF53697">
    <property type="entry name" value="SIS domain"/>
    <property type="match status" value="1"/>
</dbReference>
<evidence type="ECO:0000259" key="1">
    <source>
        <dbReference type="PROSITE" id="PS51464"/>
    </source>
</evidence>
<dbReference type="PROSITE" id="PS51464">
    <property type="entry name" value="SIS"/>
    <property type="match status" value="1"/>
</dbReference>
<organism evidence="2 3">
    <name type="scientific">Lederbergia citri</name>
    <dbReference type="NCBI Taxonomy" id="2833580"/>
    <lineage>
        <taxon>Bacteria</taxon>
        <taxon>Bacillati</taxon>
        <taxon>Bacillota</taxon>
        <taxon>Bacilli</taxon>
        <taxon>Bacillales</taxon>
        <taxon>Bacillaceae</taxon>
        <taxon>Lederbergia</taxon>
    </lineage>
</organism>
<keyword evidence="3" id="KW-1185">Reference proteome</keyword>
<dbReference type="PANTHER" id="PTHR30390:SF8">
    <property type="entry name" value="SUGAR ISOMERASE (SIS)"/>
    <property type="match status" value="1"/>
</dbReference>
<dbReference type="GO" id="GO:1901135">
    <property type="term" value="P:carbohydrate derivative metabolic process"/>
    <property type="evidence" value="ECO:0007669"/>
    <property type="project" value="InterPro"/>
</dbReference>